<dbReference type="SMART" id="SM00380">
    <property type="entry name" value="AP2"/>
    <property type="match status" value="1"/>
</dbReference>
<dbReference type="InterPro" id="IPR036955">
    <property type="entry name" value="AP2/ERF_dom_sf"/>
</dbReference>
<comment type="subcellular location">
    <subcellularLocation>
        <location evidence="1">Nucleus</location>
    </subcellularLocation>
</comment>
<feature type="domain" description="AP2/ERF" evidence="6">
    <location>
        <begin position="181"/>
        <end position="239"/>
    </location>
</feature>
<reference evidence="7 8" key="1">
    <citation type="submission" date="2017-12" db="EMBL/GenBank/DDBJ databases">
        <title>Sequencing, de novo assembly and annotation of complete genome of a new Thraustochytrid species, strain FCC1311.</title>
        <authorList>
            <person name="Sedici K."/>
            <person name="Godart F."/>
            <person name="Aiese Cigliano R."/>
            <person name="Sanseverino W."/>
            <person name="Barakat M."/>
            <person name="Ortet P."/>
            <person name="Marechal E."/>
            <person name="Cagnac O."/>
            <person name="Amato A."/>
        </authorList>
    </citation>
    <scope>NUCLEOTIDE SEQUENCE [LARGE SCALE GENOMIC DNA]</scope>
</reference>
<keyword evidence="5" id="KW-0539">Nucleus</keyword>
<evidence type="ECO:0000256" key="3">
    <source>
        <dbReference type="ARBA" id="ARBA00023125"/>
    </source>
</evidence>
<dbReference type="Gene3D" id="3.30.730.10">
    <property type="entry name" value="AP2/ERF domain"/>
    <property type="match status" value="1"/>
</dbReference>
<dbReference type="SUPFAM" id="SSF54171">
    <property type="entry name" value="DNA-binding domain"/>
    <property type="match status" value="1"/>
</dbReference>
<dbReference type="AlphaFoldDB" id="A0A2R5GF38"/>
<evidence type="ECO:0000256" key="4">
    <source>
        <dbReference type="ARBA" id="ARBA00023163"/>
    </source>
</evidence>
<dbReference type="InParanoid" id="A0A2R5GF38"/>
<dbReference type="PANTHER" id="PTHR31677">
    <property type="entry name" value="AP2 DOMAIN CLASS TRANSCRIPTION FACTOR"/>
    <property type="match status" value="1"/>
</dbReference>
<name>A0A2R5GF38_9STRA</name>
<gene>
    <name evidence="7" type="ORF">FCC1311_057482</name>
</gene>
<comment type="caution">
    <text evidence="7">The sequence shown here is derived from an EMBL/GenBank/DDBJ whole genome shotgun (WGS) entry which is preliminary data.</text>
</comment>
<dbReference type="InterPro" id="IPR001471">
    <property type="entry name" value="AP2/ERF_dom"/>
</dbReference>
<sequence>MSATPAAVGLRKESYLELRARIRGPRYEDAREGAGQEENASQERTTRKLLDANVWVRHEVSSVNPGTRTLRVAALASREMPIDNVGIGTMNVHRREAALRSVPQTLLANRRVLLEDLDRGQRLVQDDHGWQSWTTQTAFAACEAPLPPTAELTPARMSKDSKTISPEDKLLRRSVSIGNTGFRGVTAKNVKFQARIRINGDLRYLGTFDTAEDAAKAYDAAARMFHARPIVNFEKVAVDGNDHDGY</sequence>
<evidence type="ECO:0000256" key="5">
    <source>
        <dbReference type="ARBA" id="ARBA00023242"/>
    </source>
</evidence>
<dbReference type="Proteomes" id="UP000241890">
    <property type="component" value="Unassembled WGS sequence"/>
</dbReference>
<accession>A0A2R5GF38</accession>
<evidence type="ECO:0000256" key="2">
    <source>
        <dbReference type="ARBA" id="ARBA00023015"/>
    </source>
</evidence>
<dbReference type="EMBL" id="BEYU01000059">
    <property type="protein sequence ID" value="GBG29527.1"/>
    <property type="molecule type" value="Genomic_DNA"/>
</dbReference>
<keyword evidence="3" id="KW-0238">DNA-binding</keyword>
<keyword evidence="4" id="KW-0804">Transcription</keyword>
<dbReference type="InterPro" id="IPR016177">
    <property type="entry name" value="DNA-bd_dom_sf"/>
</dbReference>
<dbReference type="GO" id="GO:0003677">
    <property type="term" value="F:DNA binding"/>
    <property type="evidence" value="ECO:0007669"/>
    <property type="project" value="UniProtKB-KW"/>
</dbReference>
<evidence type="ECO:0000256" key="1">
    <source>
        <dbReference type="ARBA" id="ARBA00004123"/>
    </source>
</evidence>
<evidence type="ECO:0000313" key="7">
    <source>
        <dbReference type="EMBL" id="GBG29527.1"/>
    </source>
</evidence>
<dbReference type="PROSITE" id="PS51032">
    <property type="entry name" value="AP2_ERF"/>
    <property type="match status" value="1"/>
</dbReference>
<evidence type="ECO:0000259" key="6">
    <source>
        <dbReference type="PROSITE" id="PS51032"/>
    </source>
</evidence>
<keyword evidence="2" id="KW-0805">Transcription regulation</keyword>
<dbReference type="GO" id="GO:0003700">
    <property type="term" value="F:DNA-binding transcription factor activity"/>
    <property type="evidence" value="ECO:0007669"/>
    <property type="project" value="InterPro"/>
</dbReference>
<dbReference type="PANTHER" id="PTHR31677:SF196">
    <property type="entry name" value="ETHYLENE-RESPONSIVE TRANSCRIPTION FACTOR ERF109"/>
    <property type="match status" value="1"/>
</dbReference>
<protein>
    <recommendedName>
        <fullName evidence="6">AP2/ERF domain-containing protein</fullName>
    </recommendedName>
</protein>
<organism evidence="7 8">
    <name type="scientific">Hondaea fermentalgiana</name>
    <dbReference type="NCBI Taxonomy" id="2315210"/>
    <lineage>
        <taxon>Eukaryota</taxon>
        <taxon>Sar</taxon>
        <taxon>Stramenopiles</taxon>
        <taxon>Bigyra</taxon>
        <taxon>Labyrinthulomycetes</taxon>
        <taxon>Thraustochytrida</taxon>
        <taxon>Thraustochytriidae</taxon>
        <taxon>Hondaea</taxon>
    </lineage>
</organism>
<proteinExistence type="predicted"/>
<evidence type="ECO:0000313" key="8">
    <source>
        <dbReference type="Proteomes" id="UP000241890"/>
    </source>
</evidence>
<keyword evidence="8" id="KW-1185">Reference proteome</keyword>
<dbReference type="GO" id="GO:0005634">
    <property type="term" value="C:nucleus"/>
    <property type="evidence" value="ECO:0007669"/>
    <property type="project" value="UniProtKB-SubCell"/>
</dbReference>